<reference evidence="3" key="1">
    <citation type="journal article" date="2021" name="Nat. Commun.">
        <title>Genetic determinants of endophytism in the Arabidopsis root mycobiome.</title>
        <authorList>
            <person name="Mesny F."/>
            <person name="Miyauchi S."/>
            <person name="Thiergart T."/>
            <person name="Pickel B."/>
            <person name="Atanasova L."/>
            <person name="Karlsson M."/>
            <person name="Huettel B."/>
            <person name="Barry K.W."/>
            <person name="Haridas S."/>
            <person name="Chen C."/>
            <person name="Bauer D."/>
            <person name="Andreopoulos W."/>
            <person name="Pangilinan J."/>
            <person name="LaButti K."/>
            <person name="Riley R."/>
            <person name="Lipzen A."/>
            <person name="Clum A."/>
            <person name="Drula E."/>
            <person name="Henrissat B."/>
            <person name="Kohler A."/>
            <person name="Grigoriev I.V."/>
            <person name="Martin F.M."/>
            <person name="Hacquard S."/>
        </authorList>
    </citation>
    <scope>NUCLEOTIDE SEQUENCE</scope>
    <source>
        <strain evidence="3">FSSC 5 MPI-SDFR-AT-0091</strain>
    </source>
</reference>
<dbReference type="InterPro" id="IPR013830">
    <property type="entry name" value="SGNH_hydro"/>
</dbReference>
<dbReference type="InterPro" id="IPR037460">
    <property type="entry name" value="SEST-like"/>
</dbReference>
<proteinExistence type="predicted"/>
<dbReference type="Pfam" id="PF18647">
    <property type="entry name" value="Fungal_lectin_2"/>
    <property type="match status" value="1"/>
</dbReference>
<dbReference type="PANTHER" id="PTHR37981:SF1">
    <property type="entry name" value="SGNH HYDROLASE-TYPE ESTERASE DOMAIN-CONTAINING PROTEIN"/>
    <property type="match status" value="1"/>
</dbReference>
<protein>
    <submittedName>
        <fullName evidence="3">SGNH hydrolase-type esterase domain-containing protein</fullName>
    </submittedName>
</protein>
<sequence length="653" mass="74591">MGAMAQLTPFYLSILSLLSLAFSRAIDQNRYEPIPAKLFRRDYDPQDFSWVKKMGAIGDSFTAGIGAGSPLGSFWGNRADWKCSRYDQAYPNVVYDEINDSVEKFQYLACSGDRSTGIYDQVKELDDDMDFIIMTAGGNDLCLAGMIKACVILPKYGEDVCEEIIDKAKENLDTILKPNLIQILTELDDHMNKDGIVVYNGYARFFNASEEKCGDDEMWWLIKDDELEWLELTKERRKTFNELVLKINEVIEEAIEEAQKKVDYTLAFSNWDKWPYEAVDGLFCSPNSSGRYPDSEQPDLHFFKFDTTRPNVRPNDEWKKRSLKPLSKRSLYDSLLYKSVNPRADVLHKLDRRAPKVPDCPGDGPPDEEKDLEAIEGEEISEDLGMGTPDSFGKIFHPNELGHLTIASFCLSAAIEARARVLGVDGGECPLVDEFKCWSDDGDKGYATMERVVQTYQDFCEELEPNTSRAGWTEERKFDKGTPDEHKYTISLTGDAKKYRKDECLNSFKHIIHGCDKEDDDNPLSWKRGGSWQRGQYEYRLDIKRKNRPQNLKEPYGTCRGNNHFWYADYTIYGAGFSSWDYGKKTLLPSIKDCLGEGVTDFEFEYFDGPNQFGHEWLVTFNTPGLVNSRCFKNNKAVFAAHGFTDGCEGDDF</sequence>
<evidence type="ECO:0000313" key="3">
    <source>
        <dbReference type="EMBL" id="KAH7271682.1"/>
    </source>
</evidence>
<dbReference type="Proteomes" id="UP000736672">
    <property type="component" value="Unassembled WGS sequence"/>
</dbReference>
<evidence type="ECO:0000256" key="1">
    <source>
        <dbReference type="SAM" id="SignalP"/>
    </source>
</evidence>
<dbReference type="Pfam" id="PF13472">
    <property type="entry name" value="Lipase_GDSL_2"/>
    <property type="match status" value="1"/>
</dbReference>
<name>A0A9P9KZY6_FUSSL</name>
<organism evidence="3 4">
    <name type="scientific">Fusarium solani</name>
    <name type="common">Filamentous fungus</name>
    <dbReference type="NCBI Taxonomy" id="169388"/>
    <lineage>
        <taxon>Eukaryota</taxon>
        <taxon>Fungi</taxon>
        <taxon>Dikarya</taxon>
        <taxon>Ascomycota</taxon>
        <taxon>Pezizomycotina</taxon>
        <taxon>Sordariomycetes</taxon>
        <taxon>Hypocreomycetidae</taxon>
        <taxon>Hypocreales</taxon>
        <taxon>Nectriaceae</taxon>
        <taxon>Fusarium</taxon>
        <taxon>Fusarium solani species complex</taxon>
    </lineage>
</organism>
<feature type="chain" id="PRO_5040467545" evidence="1">
    <location>
        <begin position="26"/>
        <end position="653"/>
    </location>
</feature>
<keyword evidence="4" id="KW-1185">Reference proteome</keyword>
<keyword evidence="3" id="KW-0378">Hydrolase</keyword>
<dbReference type="InterPro" id="IPR036514">
    <property type="entry name" value="SGNH_hydro_sf"/>
</dbReference>
<gene>
    <name evidence="3" type="ORF">B0J15DRAFT_576806</name>
</gene>
<dbReference type="EMBL" id="JAGTJS010000004">
    <property type="protein sequence ID" value="KAH7271682.1"/>
    <property type="molecule type" value="Genomic_DNA"/>
</dbReference>
<dbReference type="OrthoDB" id="1896086at2759"/>
<comment type="caution">
    <text evidence="3">The sequence shown here is derived from an EMBL/GenBank/DDBJ whole genome shotgun (WGS) entry which is preliminary data.</text>
</comment>
<dbReference type="AlphaFoldDB" id="A0A9P9KZY6"/>
<keyword evidence="1" id="KW-0732">Signal</keyword>
<dbReference type="PANTHER" id="PTHR37981">
    <property type="entry name" value="LIPASE 2"/>
    <property type="match status" value="1"/>
</dbReference>
<evidence type="ECO:0000259" key="2">
    <source>
        <dbReference type="Pfam" id="PF13472"/>
    </source>
</evidence>
<evidence type="ECO:0000313" key="4">
    <source>
        <dbReference type="Proteomes" id="UP000736672"/>
    </source>
</evidence>
<feature type="signal peptide" evidence="1">
    <location>
        <begin position="1"/>
        <end position="25"/>
    </location>
</feature>
<dbReference type="SUPFAM" id="SSF52266">
    <property type="entry name" value="SGNH hydrolase"/>
    <property type="match status" value="1"/>
</dbReference>
<accession>A0A9P9KZY6</accession>
<dbReference type="CDD" id="cd01823">
    <property type="entry name" value="SEST_like"/>
    <property type="match status" value="1"/>
</dbReference>
<dbReference type="GO" id="GO:0006629">
    <property type="term" value="P:lipid metabolic process"/>
    <property type="evidence" value="ECO:0007669"/>
    <property type="project" value="TreeGrafter"/>
</dbReference>
<dbReference type="Gene3D" id="3.40.50.1110">
    <property type="entry name" value="SGNH hydrolase"/>
    <property type="match status" value="1"/>
</dbReference>
<dbReference type="GO" id="GO:0016788">
    <property type="term" value="F:hydrolase activity, acting on ester bonds"/>
    <property type="evidence" value="ECO:0007669"/>
    <property type="project" value="InterPro"/>
</dbReference>
<feature type="domain" description="SGNH hydrolase-type esterase" evidence="2">
    <location>
        <begin position="56"/>
        <end position="223"/>
    </location>
</feature>